<sequence>MTIPPAARRIAIACAALAVLSLLTNLSTRQEMEGNWEVYSAIRKTFSLFFNSGTAWAAIGVYAGWECRRPLVAAASGVIACLASLLLHYGLGLLIGFFGPDALAGNASWFTAALILGGPLGIFGWCAARSGWLGLLGRLVVPAGALVEPWLLGMFHPLAIFPWPNRFASIACGALLTAAGIAGAAWVLRRGLRGRRGPTGPPASGIRDA</sequence>
<keyword evidence="1" id="KW-1133">Transmembrane helix</keyword>
<keyword evidence="1" id="KW-0472">Membrane</keyword>
<feature type="transmembrane region" description="Helical" evidence="1">
    <location>
        <begin position="45"/>
        <end position="65"/>
    </location>
</feature>
<reference evidence="3" key="1">
    <citation type="submission" date="2022-02" db="EMBL/GenBank/DDBJ databases">
        <authorList>
            <person name="Lee M."/>
            <person name="Kim S.-J."/>
            <person name="Jung M.-Y."/>
        </authorList>
    </citation>
    <scope>NUCLEOTIDE SEQUENCE</scope>
    <source>
        <strain evidence="3">JHP9</strain>
    </source>
</reference>
<feature type="transmembrane region" description="Helical" evidence="1">
    <location>
        <begin position="107"/>
        <end position="127"/>
    </location>
</feature>
<evidence type="ECO:0000256" key="1">
    <source>
        <dbReference type="SAM" id="Phobius"/>
    </source>
</evidence>
<keyword evidence="4" id="KW-1185">Reference proteome</keyword>
<gene>
    <name evidence="3" type="ORF">Bequi_02225</name>
</gene>
<proteinExistence type="predicted"/>
<accession>A0ABT0QX01</accession>
<protein>
    <submittedName>
        <fullName evidence="3">Uncharacterized protein</fullName>
    </submittedName>
</protein>
<evidence type="ECO:0000313" key="4">
    <source>
        <dbReference type="Proteomes" id="UP001203761"/>
    </source>
</evidence>
<keyword evidence="2" id="KW-0732">Signal</keyword>
<evidence type="ECO:0000313" key="3">
    <source>
        <dbReference type="EMBL" id="MCL6422217.1"/>
    </source>
</evidence>
<name>A0ABT0QX01_9MICO</name>
<dbReference type="EMBL" id="JAKNCJ010000001">
    <property type="protein sequence ID" value="MCL6422217.1"/>
    <property type="molecule type" value="Genomic_DNA"/>
</dbReference>
<feature type="transmembrane region" description="Helical" evidence="1">
    <location>
        <begin position="167"/>
        <end position="188"/>
    </location>
</feature>
<comment type="caution">
    <text evidence="3">The sequence shown here is derived from an EMBL/GenBank/DDBJ whole genome shotgun (WGS) entry which is preliminary data.</text>
</comment>
<feature type="transmembrane region" description="Helical" evidence="1">
    <location>
        <begin position="72"/>
        <end position="95"/>
    </location>
</feature>
<evidence type="ECO:0000256" key="2">
    <source>
        <dbReference type="SAM" id="SignalP"/>
    </source>
</evidence>
<feature type="chain" id="PRO_5045999294" evidence="2">
    <location>
        <begin position="30"/>
        <end position="209"/>
    </location>
</feature>
<feature type="transmembrane region" description="Helical" evidence="1">
    <location>
        <begin position="139"/>
        <end position="161"/>
    </location>
</feature>
<organism evidence="3 4">
    <name type="scientific">Brachybacterium equifaecis</name>
    <dbReference type="NCBI Taxonomy" id="2910770"/>
    <lineage>
        <taxon>Bacteria</taxon>
        <taxon>Bacillati</taxon>
        <taxon>Actinomycetota</taxon>
        <taxon>Actinomycetes</taxon>
        <taxon>Micrococcales</taxon>
        <taxon>Dermabacteraceae</taxon>
        <taxon>Brachybacterium</taxon>
    </lineage>
</organism>
<dbReference type="RefSeq" id="WP_249736371.1">
    <property type="nucleotide sequence ID" value="NZ_JAKNCJ010000001.1"/>
</dbReference>
<dbReference type="Proteomes" id="UP001203761">
    <property type="component" value="Unassembled WGS sequence"/>
</dbReference>
<feature type="signal peptide" evidence="2">
    <location>
        <begin position="1"/>
        <end position="29"/>
    </location>
</feature>
<keyword evidence="1" id="KW-0812">Transmembrane</keyword>